<feature type="compositionally biased region" description="Basic residues" evidence="5">
    <location>
        <begin position="347"/>
        <end position="359"/>
    </location>
</feature>
<dbReference type="GO" id="GO:0016020">
    <property type="term" value="C:membrane"/>
    <property type="evidence" value="ECO:0007669"/>
    <property type="project" value="UniProtKB-SubCell"/>
</dbReference>
<feature type="transmembrane region" description="Helical" evidence="6">
    <location>
        <begin position="181"/>
        <end position="199"/>
    </location>
</feature>
<dbReference type="Pfam" id="PF04193">
    <property type="entry name" value="PQ-loop"/>
    <property type="match status" value="2"/>
</dbReference>
<feature type="transmembrane region" description="Helical" evidence="6">
    <location>
        <begin position="102"/>
        <end position="128"/>
    </location>
</feature>
<dbReference type="PANTHER" id="PTHR16201:SF11">
    <property type="entry name" value="PQ-LOOP REPEAT-CONTAINING PROTEIN"/>
    <property type="match status" value="1"/>
</dbReference>
<dbReference type="Proteomes" id="UP000233524">
    <property type="component" value="Unassembled WGS sequence"/>
</dbReference>
<name>A0A2N3NA09_9PEZI</name>
<accession>A0A2N3NA09</accession>
<evidence type="ECO:0000256" key="4">
    <source>
        <dbReference type="ARBA" id="ARBA00023136"/>
    </source>
</evidence>
<dbReference type="VEuPathDB" id="FungiDB:jhhlp_003868"/>
<dbReference type="InterPro" id="IPR006603">
    <property type="entry name" value="PQ-loop_rpt"/>
</dbReference>
<organism evidence="7 8">
    <name type="scientific">Lomentospora prolificans</name>
    <dbReference type="NCBI Taxonomy" id="41688"/>
    <lineage>
        <taxon>Eukaryota</taxon>
        <taxon>Fungi</taxon>
        <taxon>Dikarya</taxon>
        <taxon>Ascomycota</taxon>
        <taxon>Pezizomycotina</taxon>
        <taxon>Sordariomycetes</taxon>
        <taxon>Hypocreomycetidae</taxon>
        <taxon>Microascales</taxon>
        <taxon>Microascaceae</taxon>
        <taxon>Lomentospora</taxon>
    </lineage>
</organism>
<dbReference type="Gene3D" id="1.20.1280.290">
    <property type="match status" value="2"/>
</dbReference>
<feature type="transmembrane region" description="Helical" evidence="6">
    <location>
        <begin position="211"/>
        <end position="233"/>
    </location>
</feature>
<proteinExistence type="predicted"/>
<dbReference type="EMBL" id="NLAX01000010">
    <property type="protein sequence ID" value="PKS09254.1"/>
    <property type="molecule type" value="Genomic_DNA"/>
</dbReference>
<evidence type="ECO:0000313" key="8">
    <source>
        <dbReference type="Proteomes" id="UP000233524"/>
    </source>
</evidence>
<feature type="compositionally biased region" description="Basic and acidic residues" evidence="5">
    <location>
        <begin position="309"/>
        <end position="335"/>
    </location>
</feature>
<feature type="region of interest" description="Disordered" evidence="5">
    <location>
        <begin position="272"/>
        <end position="359"/>
    </location>
</feature>
<gene>
    <name evidence="7" type="ORF">jhhlp_003868</name>
</gene>
<dbReference type="PANTHER" id="PTHR16201">
    <property type="entry name" value="SEVEN TRANSMEMBRANE PROTEIN 1-RELATED"/>
    <property type="match status" value="1"/>
</dbReference>
<keyword evidence="4 6" id="KW-0472">Membrane</keyword>
<sequence>MASRSPTVEHVLFGMNDRCSKMRDPNYVNLVVSIIIVIGLLVSYLPQHYRIMARRTSEGISPYFILLGTTSATSGFAAILTVEPSRQDIACCKEVETFECLAGLLGIAQLGVQWICFSLILVLFLVFFRYDQARVPAEELTEEQPKWQTAVLVGAGCLAHGLLVIAITGIITIAVPGKLQIWANLLGMMASALAAVQYIPQIRTTYTLKHVGSLSIPMMCIQTPGGFVFAASLFTRLGWEGWSTWSIFLLTAVMQGIVLVMGVYYEYNRPSEVVSSPPRSPVYGPQRPGPNRTYSEGWEEGLPGPYTAHPERYADTPEEFERLQAREERQVERETQPLLKPGGIGNAHKHRTSYNSTRH</sequence>
<dbReference type="SMART" id="SM00679">
    <property type="entry name" value="CTNS"/>
    <property type="match status" value="2"/>
</dbReference>
<evidence type="ECO:0000256" key="2">
    <source>
        <dbReference type="ARBA" id="ARBA00022692"/>
    </source>
</evidence>
<keyword evidence="8" id="KW-1185">Reference proteome</keyword>
<comment type="subcellular location">
    <subcellularLocation>
        <location evidence="1">Membrane</location>
        <topology evidence="1">Multi-pass membrane protein</topology>
    </subcellularLocation>
</comment>
<evidence type="ECO:0000256" key="6">
    <source>
        <dbReference type="SAM" id="Phobius"/>
    </source>
</evidence>
<evidence type="ECO:0000313" key="7">
    <source>
        <dbReference type="EMBL" id="PKS09254.1"/>
    </source>
</evidence>
<evidence type="ECO:0000256" key="3">
    <source>
        <dbReference type="ARBA" id="ARBA00022989"/>
    </source>
</evidence>
<dbReference type="AlphaFoldDB" id="A0A2N3NA09"/>
<evidence type="ECO:0000256" key="5">
    <source>
        <dbReference type="SAM" id="MobiDB-lite"/>
    </source>
</evidence>
<dbReference type="OrthoDB" id="19344at2759"/>
<keyword evidence="2 6" id="KW-0812">Transmembrane</keyword>
<feature type="transmembrane region" description="Helical" evidence="6">
    <location>
        <begin position="149"/>
        <end position="175"/>
    </location>
</feature>
<feature type="transmembrane region" description="Helical" evidence="6">
    <location>
        <begin position="245"/>
        <end position="265"/>
    </location>
</feature>
<keyword evidence="3 6" id="KW-1133">Transmembrane helix</keyword>
<dbReference type="InParanoid" id="A0A2N3NA09"/>
<evidence type="ECO:0008006" key="9">
    <source>
        <dbReference type="Google" id="ProtNLM"/>
    </source>
</evidence>
<evidence type="ECO:0000256" key="1">
    <source>
        <dbReference type="ARBA" id="ARBA00004141"/>
    </source>
</evidence>
<feature type="transmembrane region" description="Helical" evidence="6">
    <location>
        <begin position="64"/>
        <end position="82"/>
    </location>
</feature>
<feature type="transmembrane region" description="Helical" evidence="6">
    <location>
        <begin position="27"/>
        <end position="44"/>
    </location>
</feature>
<reference evidence="7 8" key="1">
    <citation type="journal article" date="2017" name="G3 (Bethesda)">
        <title>First Draft Genome Sequence of the Pathogenic Fungus Lomentospora prolificans (Formerly Scedosporium prolificans).</title>
        <authorList>
            <person name="Luo R."/>
            <person name="Zimin A."/>
            <person name="Workman R."/>
            <person name="Fan Y."/>
            <person name="Pertea G."/>
            <person name="Grossman N."/>
            <person name="Wear M.P."/>
            <person name="Jia B."/>
            <person name="Miller H."/>
            <person name="Casadevall A."/>
            <person name="Timp W."/>
            <person name="Zhang S.X."/>
            <person name="Salzberg S.L."/>
        </authorList>
    </citation>
    <scope>NUCLEOTIDE SEQUENCE [LARGE SCALE GENOMIC DNA]</scope>
    <source>
        <strain evidence="7 8">JHH-5317</strain>
    </source>
</reference>
<comment type="caution">
    <text evidence="7">The sequence shown here is derived from an EMBL/GenBank/DDBJ whole genome shotgun (WGS) entry which is preliminary data.</text>
</comment>
<protein>
    <recommendedName>
        <fullName evidence="9">PQ loop repeat protein</fullName>
    </recommendedName>
</protein>
<dbReference type="InterPro" id="IPR051415">
    <property type="entry name" value="LAAT-1"/>
</dbReference>